<evidence type="ECO:0000313" key="1">
    <source>
        <dbReference type="EMBL" id="RZS89891.1"/>
    </source>
</evidence>
<proteinExistence type="predicted"/>
<dbReference type="EMBL" id="SGXD01000002">
    <property type="protein sequence ID" value="RZS89891.1"/>
    <property type="molecule type" value="Genomic_DNA"/>
</dbReference>
<protein>
    <submittedName>
        <fullName evidence="1">Uncharacterized protein</fullName>
    </submittedName>
</protein>
<gene>
    <name evidence="1" type="ORF">EV189_1669</name>
</gene>
<accession>A0A4Q7NS32</accession>
<name>A0A4Q7NS32_9ACTN</name>
<dbReference type="AlphaFoldDB" id="A0A4Q7NS32"/>
<keyword evidence="2" id="KW-1185">Reference proteome</keyword>
<dbReference type="Proteomes" id="UP000293638">
    <property type="component" value="Unassembled WGS sequence"/>
</dbReference>
<sequence length="95" mass="10745">MKPTDRLHCAICQQIGDDPETPPKPYFVAFLDYRVQRRDLCDAHATPLWSLFGDLSIADGPGPHDAWLVWPSEQAIASYYMDSAAPREQIKSRAK</sequence>
<comment type="caution">
    <text evidence="1">The sequence shown here is derived from an EMBL/GenBank/DDBJ whole genome shotgun (WGS) entry which is preliminary data.</text>
</comment>
<evidence type="ECO:0000313" key="2">
    <source>
        <dbReference type="Proteomes" id="UP000293638"/>
    </source>
</evidence>
<organism evidence="1 2">
    <name type="scientific">Motilibacter rhizosphaerae</name>
    <dbReference type="NCBI Taxonomy" id="598652"/>
    <lineage>
        <taxon>Bacteria</taxon>
        <taxon>Bacillati</taxon>
        <taxon>Actinomycetota</taxon>
        <taxon>Actinomycetes</taxon>
        <taxon>Motilibacterales</taxon>
        <taxon>Motilibacteraceae</taxon>
        <taxon>Motilibacter</taxon>
    </lineage>
</organism>
<reference evidence="1 2" key="1">
    <citation type="submission" date="2019-02" db="EMBL/GenBank/DDBJ databases">
        <title>Genomic Encyclopedia of Type Strains, Phase IV (KMG-IV): sequencing the most valuable type-strain genomes for metagenomic binning, comparative biology and taxonomic classification.</title>
        <authorList>
            <person name="Goeker M."/>
        </authorList>
    </citation>
    <scope>NUCLEOTIDE SEQUENCE [LARGE SCALE GENOMIC DNA]</scope>
    <source>
        <strain evidence="1 2">DSM 45622</strain>
    </source>
</reference>
<dbReference type="RefSeq" id="WP_130492432.1">
    <property type="nucleotide sequence ID" value="NZ_SGXD01000002.1"/>
</dbReference>